<dbReference type="InterPro" id="IPR008373">
    <property type="entry name" value="Saposin"/>
</dbReference>
<gene>
    <name evidence="5" type="ORF">BDV34DRAFT_192327</name>
</gene>
<feature type="domain" description="Saposin B-type" evidence="4">
    <location>
        <begin position="32"/>
        <end position="109"/>
    </location>
</feature>
<dbReference type="InterPro" id="IPR008138">
    <property type="entry name" value="SapB_2"/>
</dbReference>
<evidence type="ECO:0000256" key="3">
    <source>
        <dbReference type="SAM" id="SignalP"/>
    </source>
</evidence>
<dbReference type="Pfam" id="PF05184">
    <property type="entry name" value="SapB_1"/>
    <property type="match status" value="1"/>
</dbReference>
<dbReference type="Proteomes" id="UP000326532">
    <property type="component" value="Unassembled WGS sequence"/>
</dbReference>
<dbReference type="PANTHER" id="PTHR11480:SF3">
    <property type="entry name" value="BCDNA.GH08312"/>
    <property type="match status" value="1"/>
</dbReference>
<dbReference type="AlphaFoldDB" id="A0A5N6DQ92"/>
<dbReference type="InterPro" id="IPR007856">
    <property type="entry name" value="SapB_1"/>
</dbReference>
<keyword evidence="1" id="KW-1015">Disulfide bond</keyword>
<dbReference type="PROSITE" id="PS50015">
    <property type="entry name" value="SAP_B"/>
    <property type="match status" value="1"/>
</dbReference>
<evidence type="ECO:0000259" key="4">
    <source>
        <dbReference type="PROSITE" id="PS50015"/>
    </source>
</evidence>
<organism evidence="5 6">
    <name type="scientific">Aspergillus parasiticus</name>
    <dbReference type="NCBI Taxonomy" id="5067"/>
    <lineage>
        <taxon>Eukaryota</taxon>
        <taxon>Fungi</taxon>
        <taxon>Dikarya</taxon>
        <taxon>Ascomycota</taxon>
        <taxon>Pezizomycotina</taxon>
        <taxon>Eurotiomycetes</taxon>
        <taxon>Eurotiomycetidae</taxon>
        <taxon>Eurotiales</taxon>
        <taxon>Aspergillaceae</taxon>
        <taxon>Aspergillus</taxon>
        <taxon>Aspergillus subgen. Circumdati</taxon>
    </lineage>
</organism>
<dbReference type="SMART" id="SM00741">
    <property type="entry name" value="SapB"/>
    <property type="match status" value="1"/>
</dbReference>
<name>A0A5N6DQ92_ASPPA</name>
<evidence type="ECO:0000313" key="5">
    <source>
        <dbReference type="EMBL" id="KAB8207137.1"/>
    </source>
</evidence>
<protein>
    <recommendedName>
        <fullName evidence="4">Saposin B-type domain-containing protein</fullName>
    </recommendedName>
</protein>
<evidence type="ECO:0000256" key="2">
    <source>
        <dbReference type="ARBA" id="ARBA00023180"/>
    </source>
</evidence>
<dbReference type="GO" id="GO:0016020">
    <property type="term" value="C:membrane"/>
    <property type="evidence" value="ECO:0007669"/>
    <property type="project" value="GOC"/>
</dbReference>
<dbReference type="SUPFAM" id="SSF47862">
    <property type="entry name" value="Saposin"/>
    <property type="match status" value="1"/>
</dbReference>
<dbReference type="EMBL" id="ML734958">
    <property type="protein sequence ID" value="KAB8207137.1"/>
    <property type="molecule type" value="Genomic_DNA"/>
</dbReference>
<dbReference type="VEuPathDB" id="FungiDB:BDV34DRAFT_192327"/>
<keyword evidence="2" id="KW-0325">Glycoprotein</keyword>
<dbReference type="Gene3D" id="1.10.225.10">
    <property type="entry name" value="Saposin-like"/>
    <property type="match status" value="1"/>
</dbReference>
<feature type="signal peptide" evidence="3">
    <location>
        <begin position="1"/>
        <end position="19"/>
    </location>
</feature>
<keyword evidence="3" id="KW-0732">Signal</keyword>
<keyword evidence="6" id="KW-1185">Reference proteome</keyword>
<dbReference type="PANTHER" id="PTHR11480">
    <property type="entry name" value="SAPOSIN-RELATED"/>
    <property type="match status" value="1"/>
</dbReference>
<dbReference type="InterPro" id="IPR051428">
    <property type="entry name" value="Sphingo_Act-Surfact_Prot"/>
</dbReference>
<dbReference type="InterPro" id="IPR011001">
    <property type="entry name" value="Saposin-like"/>
</dbReference>
<dbReference type="PRINTS" id="PR01797">
    <property type="entry name" value="SAPOSIN"/>
</dbReference>
<reference evidence="5 6" key="1">
    <citation type="submission" date="2019-04" db="EMBL/GenBank/DDBJ databases">
        <title>Fungal friends and foes A comparative genomics study of 23 Aspergillus species from section Flavi.</title>
        <authorList>
            <consortium name="DOE Joint Genome Institute"/>
            <person name="Kjaerbolling I."/>
            <person name="Vesth T.C."/>
            <person name="Frisvad J.C."/>
            <person name="Nybo J.L."/>
            <person name="Theobald S."/>
            <person name="Kildgaard S."/>
            <person name="Petersen T.I."/>
            <person name="Kuo A."/>
            <person name="Sato A."/>
            <person name="Lyhne E.K."/>
            <person name="Kogle M.E."/>
            <person name="Wiebenga A."/>
            <person name="Kun R.S."/>
            <person name="Lubbers R.J."/>
            <person name="Makela M.R."/>
            <person name="Barry K."/>
            <person name="Chovatia M."/>
            <person name="Clum A."/>
            <person name="Daum C."/>
            <person name="Haridas S."/>
            <person name="He G."/>
            <person name="LaButti K."/>
            <person name="Lipzen A."/>
            <person name="Mondo S."/>
            <person name="Pangilinan J."/>
            <person name="Riley R."/>
            <person name="Salamov A."/>
            <person name="Simmons B.A."/>
            <person name="Magnuson J.K."/>
            <person name="Henrissat B."/>
            <person name="Mortensen U.H."/>
            <person name="Larsen T.O."/>
            <person name="De vries R.P."/>
            <person name="Grigoriev I.V."/>
            <person name="Machida M."/>
            <person name="Baker S.E."/>
            <person name="Andersen M.R."/>
        </authorList>
    </citation>
    <scope>NUCLEOTIDE SEQUENCE [LARGE SCALE GENOMIC DNA]</scope>
    <source>
        <strain evidence="5 6">CBS 117618</strain>
    </source>
</reference>
<feature type="chain" id="PRO_5025067927" description="Saposin B-type domain-containing protein" evidence="3">
    <location>
        <begin position="20"/>
        <end position="109"/>
    </location>
</feature>
<dbReference type="GO" id="GO:0006665">
    <property type="term" value="P:sphingolipid metabolic process"/>
    <property type="evidence" value="ECO:0007669"/>
    <property type="project" value="InterPro"/>
</dbReference>
<evidence type="ECO:0000256" key="1">
    <source>
        <dbReference type="ARBA" id="ARBA00023157"/>
    </source>
</evidence>
<evidence type="ECO:0000313" key="6">
    <source>
        <dbReference type="Proteomes" id="UP000326532"/>
    </source>
</evidence>
<sequence>MVNIIISLTIGSLIFAVEANSIAGAEKSLLRPDLECELCTRVVEIANGKIKDERNEEAIIAALERVCKSFPGKVHNACVGFTEQYTNELIHILIEEADPGLACALLGVC</sequence>
<dbReference type="InterPro" id="IPR008139">
    <property type="entry name" value="SaposinB_dom"/>
</dbReference>
<proteinExistence type="predicted"/>
<dbReference type="Pfam" id="PF03489">
    <property type="entry name" value="SapB_2"/>
    <property type="match status" value="1"/>
</dbReference>
<accession>A0A5N6DQ92</accession>